<reference evidence="2 3" key="1">
    <citation type="submission" date="2020-03" db="EMBL/GenBank/DDBJ databases">
        <title>Assessment of the enzymatic potential of alkaline-tolerant lipase obtained from Bacillus luteus H11 (technogenic soil) for the bioremediation of saline soils contaminated with petroleum substances.</title>
        <authorList>
            <person name="Kalwasinska A."/>
        </authorList>
    </citation>
    <scope>NUCLEOTIDE SEQUENCE [LARGE SCALE GENOMIC DNA]</scope>
    <source>
        <strain evidence="2 3">H11</strain>
    </source>
</reference>
<dbReference type="GO" id="GO:0008081">
    <property type="term" value="F:phosphoric diester hydrolase activity"/>
    <property type="evidence" value="ECO:0007669"/>
    <property type="project" value="InterPro"/>
</dbReference>
<dbReference type="InterPro" id="IPR017946">
    <property type="entry name" value="PLC-like_Pdiesterase_TIM-brl"/>
</dbReference>
<proteinExistence type="predicted"/>
<organism evidence="2 3">
    <name type="scientific">Alkalicoccus luteus</name>
    <dbReference type="NCBI Taxonomy" id="1237094"/>
    <lineage>
        <taxon>Bacteria</taxon>
        <taxon>Bacillati</taxon>
        <taxon>Bacillota</taxon>
        <taxon>Bacilli</taxon>
        <taxon>Bacillales</taxon>
        <taxon>Bacillaceae</taxon>
        <taxon>Alkalicoccus</taxon>
    </lineage>
</organism>
<dbReference type="RefSeq" id="WP_168009240.1">
    <property type="nucleotide sequence ID" value="NZ_JAATHJ010000039.1"/>
</dbReference>
<dbReference type="EMBL" id="JAATHJ010000039">
    <property type="protein sequence ID" value="NJP39119.1"/>
    <property type="molecule type" value="Genomic_DNA"/>
</dbReference>
<evidence type="ECO:0000313" key="2">
    <source>
        <dbReference type="EMBL" id="NJP39119.1"/>
    </source>
</evidence>
<accession>A0A969PU16</accession>
<sequence>MRPIIMAHRGFSRAFPENTMIAFREAVAAGAEGIELDVQPAEEGRLVVIHDHSLDRTTEGCGLVRQRPFDYVTSLSAGNWFDTKFADERVPSLERVLQWAQHHDVQLNIELKHLPEDRKRTAIEAVRLLKLYPQRKRPVISSFDHPVLRMLEGAEADKALLSAGAVLEPERYKEEHGITGLHVHYSMLTPAEIRWLEGRGIAVRMYTVNHPDDLEQLCRLRCSCVITDDPALALRIRNKAQQPAK</sequence>
<dbReference type="GO" id="GO:0006629">
    <property type="term" value="P:lipid metabolic process"/>
    <property type="evidence" value="ECO:0007669"/>
    <property type="project" value="InterPro"/>
</dbReference>
<dbReference type="Proteomes" id="UP000752012">
    <property type="component" value="Unassembled WGS sequence"/>
</dbReference>
<gene>
    <name evidence="2" type="ORF">HCN83_16230</name>
</gene>
<keyword evidence="3" id="KW-1185">Reference proteome</keyword>
<protein>
    <submittedName>
        <fullName evidence="2">Glycerophosphodiester phosphodiesterase</fullName>
    </submittedName>
</protein>
<evidence type="ECO:0000313" key="3">
    <source>
        <dbReference type="Proteomes" id="UP000752012"/>
    </source>
</evidence>
<feature type="domain" description="GP-PDE" evidence="1">
    <location>
        <begin position="3"/>
        <end position="237"/>
    </location>
</feature>
<dbReference type="PANTHER" id="PTHR46211">
    <property type="entry name" value="GLYCEROPHOSPHORYL DIESTER PHOSPHODIESTERASE"/>
    <property type="match status" value="1"/>
</dbReference>
<dbReference type="SUPFAM" id="SSF51695">
    <property type="entry name" value="PLC-like phosphodiesterases"/>
    <property type="match status" value="1"/>
</dbReference>
<dbReference type="Pfam" id="PF03009">
    <property type="entry name" value="GDPD"/>
    <property type="match status" value="1"/>
</dbReference>
<name>A0A969PU16_9BACI</name>
<dbReference type="PROSITE" id="PS51704">
    <property type="entry name" value="GP_PDE"/>
    <property type="match status" value="1"/>
</dbReference>
<dbReference type="PANTHER" id="PTHR46211:SF14">
    <property type="entry name" value="GLYCEROPHOSPHODIESTER PHOSPHODIESTERASE"/>
    <property type="match status" value="1"/>
</dbReference>
<dbReference type="InterPro" id="IPR030395">
    <property type="entry name" value="GP_PDE_dom"/>
</dbReference>
<comment type="caution">
    <text evidence="2">The sequence shown here is derived from an EMBL/GenBank/DDBJ whole genome shotgun (WGS) entry which is preliminary data.</text>
</comment>
<evidence type="ECO:0000259" key="1">
    <source>
        <dbReference type="PROSITE" id="PS51704"/>
    </source>
</evidence>
<dbReference type="AlphaFoldDB" id="A0A969PU16"/>
<dbReference type="Gene3D" id="3.20.20.190">
    <property type="entry name" value="Phosphatidylinositol (PI) phosphodiesterase"/>
    <property type="match status" value="1"/>
</dbReference>